<dbReference type="GO" id="GO:0004650">
    <property type="term" value="F:polygalacturonase activity"/>
    <property type="evidence" value="ECO:0007669"/>
    <property type="project" value="InterPro"/>
</dbReference>
<keyword evidence="7" id="KW-0472">Membrane</keyword>
<dbReference type="OrthoDB" id="187139at2759"/>
<dbReference type="GO" id="GO:0005975">
    <property type="term" value="P:carbohydrate metabolic process"/>
    <property type="evidence" value="ECO:0007669"/>
    <property type="project" value="InterPro"/>
</dbReference>
<reference evidence="9" key="1">
    <citation type="journal article" date="2023" name="Commun. Biol.">
        <title>Genome analysis of Parmales, the sister group of diatoms, reveals the evolutionary specialization of diatoms from phago-mixotrophs to photoautotrophs.</title>
        <authorList>
            <person name="Ban H."/>
            <person name="Sato S."/>
            <person name="Yoshikawa S."/>
            <person name="Yamada K."/>
            <person name="Nakamura Y."/>
            <person name="Ichinomiya M."/>
            <person name="Sato N."/>
            <person name="Blanc-Mathieu R."/>
            <person name="Endo H."/>
            <person name="Kuwata A."/>
            <person name="Ogata H."/>
        </authorList>
    </citation>
    <scope>NUCLEOTIDE SEQUENCE [LARGE SCALE GENOMIC DNA]</scope>
</reference>
<evidence type="ECO:0000256" key="7">
    <source>
        <dbReference type="SAM" id="Phobius"/>
    </source>
</evidence>
<dbReference type="PANTHER" id="PTHR31736">
    <property type="match status" value="1"/>
</dbReference>
<comment type="caution">
    <text evidence="8">The sequence shown here is derived from an EMBL/GenBank/DDBJ whole genome shotgun (WGS) entry which is preliminary data.</text>
</comment>
<dbReference type="Proteomes" id="UP001165065">
    <property type="component" value="Unassembled WGS sequence"/>
</dbReference>
<dbReference type="Pfam" id="PF00295">
    <property type="entry name" value="Glyco_hydro_28"/>
    <property type="match status" value="1"/>
</dbReference>
<keyword evidence="4" id="KW-0325">Glycoprotein</keyword>
<evidence type="ECO:0000256" key="3">
    <source>
        <dbReference type="ARBA" id="ARBA00023157"/>
    </source>
</evidence>
<dbReference type="SUPFAM" id="SSF51126">
    <property type="entry name" value="Pectin lyase-like"/>
    <property type="match status" value="1"/>
</dbReference>
<keyword evidence="7" id="KW-0812">Transmembrane</keyword>
<dbReference type="Gene3D" id="2.160.20.10">
    <property type="entry name" value="Single-stranded right-handed beta-helix, Pectin lyase-like"/>
    <property type="match status" value="1"/>
</dbReference>
<proteinExistence type="inferred from homology"/>
<evidence type="ECO:0000256" key="6">
    <source>
        <dbReference type="RuleBase" id="RU361169"/>
    </source>
</evidence>
<keyword evidence="3" id="KW-1015">Disulfide bond</keyword>
<keyword evidence="2 6" id="KW-0378">Hydrolase</keyword>
<accession>A0A9W7G801</accession>
<gene>
    <name evidence="8" type="ORF">TrCOL_g9459</name>
</gene>
<dbReference type="PANTHER" id="PTHR31736:SF19">
    <property type="entry name" value="PECTIN LYASE SUPERFAMILY PROTEIN-RELATED"/>
    <property type="match status" value="1"/>
</dbReference>
<evidence type="ECO:0000256" key="1">
    <source>
        <dbReference type="ARBA" id="ARBA00008834"/>
    </source>
</evidence>
<sequence>MDDVELNFIDLGAIPDSPKAAVENSLIIESALRSMNSTSHLTILAIPKGELFWLMGGIRADGLHNARIVIDGTLKFVDDTAGWPMKENKKKGFLPSECIEMHDLENVTFTSSSSGRGIHDRGIVDGSGHVWWGVPLIGYVEVGTARPHLLYVKNAKNFVVENLVLKDSPRWTCVFHGLDNAVIRHSSIVARRTSLDGHSLVDLSAFNTDGFDVSGHDIHIHDCDIWNQDDSIAVKDEPSGSYNMLFERINASGTGLVIGSIGKTHVRNITFRDSYLHRSYKGIFLKFRDGAGNPDRPGIIEDVLFEDIEVFAAEQWPIWIGPAQQAISGNPCNPQPCSLCWPILPWFGGDVCEPIEHAVYRNITLRNINITGPRTSLGTIIGGDRTPIRDIVFDNVFTHTCSSSSGGHSRIESFPGLLQPIEDPEVTTFYFILIVATIVPVLLVSCCCFFRWPRTPPWCKLFTTFLFVTIPPIVFLATILPGYGGAIDTSDFYACEGVEGGVAEGGTNVVPSCFEDRTVGGGGGVENCNSFVVAGISTGYAIFTTIILLFAGWRYYVISGELKKVKKKKGGEQDEEELELVSY</sequence>
<keyword evidence="9" id="KW-1185">Reference proteome</keyword>
<evidence type="ECO:0000313" key="8">
    <source>
        <dbReference type="EMBL" id="GMI35621.1"/>
    </source>
</evidence>
<dbReference type="InterPro" id="IPR000743">
    <property type="entry name" value="Glyco_hydro_28"/>
</dbReference>
<name>A0A9W7G801_9STRA</name>
<evidence type="ECO:0000256" key="2">
    <source>
        <dbReference type="ARBA" id="ARBA00022801"/>
    </source>
</evidence>
<evidence type="ECO:0000256" key="5">
    <source>
        <dbReference type="ARBA" id="ARBA00023295"/>
    </source>
</evidence>
<evidence type="ECO:0000313" key="9">
    <source>
        <dbReference type="Proteomes" id="UP001165065"/>
    </source>
</evidence>
<comment type="similarity">
    <text evidence="1 6">Belongs to the glycosyl hydrolase 28 family.</text>
</comment>
<feature type="transmembrane region" description="Helical" evidence="7">
    <location>
        <begin position="531"/>
        <end position="557"/>
    </location>
</feature>
<dbReference type="InterPro" id="IPR012334">
    <property type="entry name" value="Pectin_lyas_fold"/>
</dbReference>
<dbReference type="GO" id="GO:0046576">
    <property type="term" value="F:rhamnogalacturonan alpha-L-rhamnopyranosyl-(1-&gt;4)-alpha-D-galactopyranosyluronide lyase activity"/>
    <property type="evidence" value="ECO:0007669"/>
    <property type="project" value="UniProtKB-ARBA"/>
</dbReference>
<dbReference type="InterPro" id="IPR011050">
    <property type="entry name" value="Pectin_lyase_fold/virulence"/>
</dbReference>
<feature type="transmembrane region" description="Helical" evidence="7">
    <location>
        <begin position="429"/>
        <end position="450"/>
    </location>
</feature>
<evidence type="ECO:0000256" key="4">
    <source>
        <dbReference type="ARBA" id="ARBA00023180"/>
    </source>
</evidence>
<keyword evidence="7" id="KW-1133">Transmembrane helix</keyword>
<keyword evidence="5 6" id="KW-0326">Glycosidase</keyword>
<protein>
    <recommendedName>
        <fullName evidence="10">Polygalacturonase</fullName>
    </recommendedName>
</protein>
<feature type="transmembrane region" description="Helical" evidence="7">
    <location>
        <begin position="462"/>
        <end position="483"/>
    </location>
</feature>
<organism evidence="8 9">
    <name type="scientific">Triparma columacea</name>
    <dbReference type="NCBI Taxonomy" id="722753"/>
    <lineage>
        <taxon>Eukaryota</taxon>
        <taxon>Sar</taxon>
        <taxon>Stramenopiles</taxon>
        <taxon>Ochrophyta</taxon>
        <taxon>Bolidophyceae</taxon>
        <taxon>Parmales</taxon>
        <taxon>Triparmaceae</taxon>
        <taxon>Triparma</taxon>
    </lineage>
</organism>
<dbReference type="EMBL" id="BRYA01000057">
    <property type="protein sequence ID" value="GMI35621.1"/>
    <property type="molecule type" value="Genomic_DNA"/>
</dbReference>
<evidence type="ECO:0008006" key="10">
    <source>
        <dbReference type="Google" id="ProtNLM"/>
    </source>
</evidence>
<dbReference type="AlphaFoldDB" id="A0A9W7G801"/>